<evidence type="ECO:0000313" key="4">
    <source>
        <dbReference type="EMBL" id="VVU94377.1"/>
    </source>
</evidence>
<accession>A0A5E8CH71</accession>
<keyword evidence="3" id="KW-0520">NAD</keyword>
<reference evidence="4" key="1">
    <citation type="submission" date="2019-09" db="EMBL/GenBank/DDBJ databases">
        <authorList>
            <person name="Needham M D."/>
        </authorList>
    </citation>
    <scope>NUCLEOTIDE SEQUENCE</scope>
</reference>
<protein>
    <submittedName>
        <fullName evidence="4">RNA 2'-phosphotransferase, Tpt1 / KptA family</fullName>
    </submittedName>
</protein>
<proteinExistence type="inferred from homology"/>
<dbReference type="InterPro" id="IPR042081">
    <property type="entry name" value="RNA_2'-PTrans_C"/>
</dbReference>
<evidence type="ECO:0000256" key="1">
    <source>
        <dbReference type="ARBA" id="ARBA00009836"/>
    </source>
</evidence>
<comment type="similarity">
    <text evidence="1">Belongs to the KptA/TPT1 family.</text>
</comment>
<sequence>MMSDFKKIRISRRLSKILRHEALEYKLNIAEDGYVKVNELFNLHEMQGLDLEILKDIVSNNPKNRFTLKYQDNDWYIRANQGHSIHAVKSDKLLQPIMLPCSCIHATNWKALHSIQSNGLNKMSRNTIHFSEKYPAEYISKDKVIVTHIQPKLRYEVLIHIDMKKAMDDGIRFWKSENGVILTEGVKGILDPKYFIKITKVNGDIIN</sequence>
<gene>
    <name evidence="4" type="ORF">CPAV1605_99</name>
</gene>
<dbReference type="AlphaFoldDB" id="A0A5E8CH71"/>
<dbReference type="GO" id="GO:0000215">
    <property type="term" value="F:tRNA 2'-phosphotransferase activity"/>
    <property type="evidence" value="ECO:0007669"/>
    <property type="project" value="TreeGrafter"/>
</dbReference>
<dbReference type="Gene3D" id="1.10.10.970">
    <property type="entry name" value="RNA 2'-phosphotransferase, Tpt1/KptA family, N-terminal domain"/>
    <property type="match status" value="1"/>
</dbReference>
<organism evidence="4">
    <name type="scientific">seawater metagenome</name>
    <dbReference type="NCBI Taxonomy" id="1561972"/>
    <lineage>
        <taxon>unclassified sequences</taxon>
        <taxon>metagenomes</taxon>
        <taxon>ecological metagenomes</taxon>
    </lineage>
</organism>
<dbReference type="EMBL" id="CABVLZ010000001">
    <property type="protein sequence ID" value="VVU94377.1"/>
    <property type="molecule type" value="Genomic_DNA"/>
</dbReference>
<dbReference type="GO" id="GO:0006388">
    <property type="term" value="P:tRNA splicing, via endonucleolytic cleavage and ligation"/>
    <property type="evidence" value="ECO:0007669"/>
    <property type="project" value="TreeGrafter"/>
</dbReference>
<dbReference type="SUPFAM" id="SSF56399">
    <property type="entry name" value="ADP-ribosylation"/>
    <property type="match status" value="1"/>
</dbReference>
<name>A0A5E8CH71_9ZZZZ</name>
<dbReference type="InterPro" id="IPR002745">
    <property type="entry name" value="Ptrans_KptA/Tpt1"/>
</dbReference>
<dbReference type="Gene3D" id="3.20.170.30">
    <property type="match status" value="1"/>
</dbReference>
<dbReference type="PANTHER" id="PTHR12684">
    <property type="entry name" value="PUTATIVE PHOSPHOTRANSFERASE"/>
    <property type="match status" value="1"/>
</dbReference>
<evidence type="ECO:0000256" key="3">
    <source>
        <dbReference type="ARBA" id="ARBA00023027"/>
    </source>
</evidence>
<evidence type="ECO:0000256" key="2">
    <source>
        <dbReference type="ARBA" id="ARBA00022679"/>
    </source>
</evidence>
<keyword evidence="2 4" id="KW-0808">Transferase</keyword>
<dbReference type="Pfam" id="PF01885">
    <property type="entry name" value="PTS_2-RNA"/>
    <property type="match status" value="1"/>
</dbReference>
<dbReference type="PANTHER" id="PTHR12684:SF2">
    <property type="entry name" value="TRNA 2'-PHOSPHOTRANSFERASE 1"/>
    <property type="match status" value="1"/>
</dbReference>
<dbReference type="InterPro" id="IPR042080">
    <property type="entry name" value="RNA_2'-PTrans_N"/>
</dbReference>